<dbReference type="Proteomes" id="UP001153292">
    <property type="component" value="Chromosome 21"/>
</dbReference>
<dbReference type="Pfam" id="PF13561">
    <property type="entry name" value="adh_short_C2"/>
    <property type="match status" value="1"/>
</dbReference>
<dbReference type="SUPFAM" id="SSF51735">
    <property type="entry name" value="NAD(P)-binding Rossmann-fold domains"/>
    <property type="match status" value="1"/>
</dbReference>
<dbReference type="PANTHER" id="PTHR43975">
    <property type="entry name" value="ZGC:101858"/>
    <property type="match status" value="1"/>
</dbReference>
<dbReference type="Gene3D" id="3.40.50.720">
    <property type="entry name" value="NAD(P)-binding Rossmann-like Domain"/>
    <property type="match status" value="1"/>
</dbReference>
<sequence>MNLQGKVVIVTGAGSGTGANTAEFFCKEGANVVLVDVNETNLKNISVKCSNAGGKHILIVADVAKDEDAERIIGDTIKDFGKLDVLVNNAAVGRYGSILDGTFMQSFDNAVDINLRAVLNLTCLAAPHLVKTKGNVVNIASVSGIDLIKSISGVLGAYSVLKAAVIHFAKIAAAELGSKGIRVNAVSPGPVRTNLINNSAAPFSLDQLKEDTLLNRISEPDEIADLVLYLASDKAKGITGSNYVVDNGNLLM</sequence>
<proteinExistence type="predicted"/>
<dbReference type="EMBL" id="OU963914">
    <property type="protein sequence ID" value="CAH0402589.1"/>
    <property type="molecule type" value="Genomic_DNA"/>
</dbReference>
<keyword evidence="2" id="KW-1185">Reference proteome</keyword>
<organism evidence="1 2">
    <name type="scientific">Chilo suppressalis</name>
    <name type="common">Asiatic rice borer moth</name>
    <dbReference type="NCBI Taxonomy" id="168631"/>
    <lineage>
        <taxon>Eukaryota</taxon>
        <taxon>Metazoa</taxon>
        <taxon>Ecdysozoa</taxon>
        <taxon>Arthropoda</taxon>
        <taxon>Hexapoda</taxon>
        <taxon>Insecta</taxon>
        <taxon>Pterygota</taxon>
        <taxon>Neoptera</taxon>
        <taxon>Endopterygota</taxon>
        <taxon>Lepidoptera</taxon>
        <taxon>Glossata</taxon>
        <taxon>Ditrysia</taxon>
        <taxon>Pyraloidea</taxon>
        <taxon>Crambidae</taxon>
        <taxon>Crambinae</taxon>
        <taxon>Chilo</taxon>
    </lineage>
</organism>
<dbReference type="PRINTS" id="PR00080">
    <property type="entry name" value="SDRFAMILY"/>
</dbReference>
<name>A0ABN8B6I8_CHISP</name>
<accession>A0ABN8B6I8</accession>
<dbReference type="InterPro" id="IPR002347">
    <property type="entry name" value="SDR_fam"/>
</dbReference>
<evidence type="ECO:0000313" key="2">
    <source>
        <dbReference type="Proteomes" id="UP001153292"/>
    </source>
</evidence>
<dbReference type="InterPro" id="IPR036291">
    <property type="entry name" value="NAD(P)-bd_dom_sf"/>
</dbReference>
<protein>
    <submittedName>
        <fullName evidence="1">Uncharacterized protein</fullName>
    </submittedName>
</protein>
<reference evidence="1" key="1">
    <citation type="submission" date="2021-12" db="EMBL/GenBank/DDBJ databases">
        <authorList>
            <person name="King R."/>
        </authorList>
    </citation>
    <scope>NUCLEOTIDE SEQUENCE</scope>
</reference>
<gene>
    <name evidence="1" type="ORF">CHILSU_LOCUS5834</name>
</gene>
<evidence type="ECO:0000313" key="1">
    <source>
        <dbReference type="EMBL" id="CAH0402589.1"/>
    </source>
</evidence>
<dbReference type="PRINTS" id="PR00081">
    <property type="entry name" value="GDHRDH"/>
</dbReference>
<dbReference type="PANTHER" id="PTHR43975:SF2">
    <property type="entry name" value="EG:BACR7A4.14 PROTEIN-RELATED"/>
    <property type="match status" value="1"/>
</dbReference>